<evidence type="ECO:0000313" key="2">
    <source>
        <dbReference type="EMBL" id="GIY03379.1"/>
    </source>
</evidence>
<organism evidence="2 3">
    <name type="scientific">Caerostris extrusa</name>
    <name type="common">Bark spider</name>
    <name type="synonym">Caerostris bankana</name>
    <dbReference type="NCBI Taxonomy" id="172846"/>
    <lineage>
        <taxon>Eukaryota</taxon>
        <taxon>Metazoa</taxon>
        <taxon>Ecdysozoa</taxon>
        <taxon>Arthropoda</taxon>
        <taxon>Chelicerata</taxon>
        <taxon>Arachnida</taxon>
        <taxon>Araneae</taxon>
        <taxon>Araneomorphae</taxon>
        <taxon>Entelegynae</taxon>
        <taxon>Araneoidea</taxon>
        <taxon>Araneidae</taxon>
        <taxon>Caerostris</taxon>
    </lineage>
</organism>
<dbReference type="EMBL" id="BPLR01005572">
    <property type="protein sequence ID" value="GIY03379.1"/>
    <property type="molecule type" value="Genomic_DNA"/>
</dbReference>
<keyword evidence="3" id="KW-1185">Reference proteome</keyword>
<evidence type="ECO:0000313" key="3">
    <source>
        <dbReference type="Proteomes" id="UP001054945"/>
    </source>
</evidence>
<accession>A0AAV4Q227</accession>
<gene>
    <name evidence="2" type="ORF">CEXT_550471</name>
</gene>
<name>A0AAV4Q227_CAEEX</name>
<comment type="caution">
    <text evidence="2">The sequence shown here is derived from an EMBL/GenBank/DDBJ whole genome shotgun (WGS) entry which is preliminary data.</text>
</comment>
<feature type="region of interest" description="Disordered" evidence="1">
    <location>
        <begin position="1"/>
        <end position="25"/>
    </location>
</feature>
<evidence type="ECO:0000256" key="1">
    <source>
        <dbReference type="SAM" id="MobiDB-lite"/>
    </source>
</evidence>
<proteinExistence type="predicted"/>
<dbReference type="Proteomes" id="UP001054945">
    <property type="component" value="Unassembled WGS sequence"/>
</dbReference>
<sequence length="84" mass="9560">MGSRKGSRPDMHHQDGLAPFGRLNVGHYNTERSSEIHSNSTTVKKTFLKVFSARNTAIYIYMYSNGARNDSENRGNKVFLEDHL</sequence>
<reference evidence="2 3" key="1">
    <citation type="submission" date="2021-06" db="EMBL/GenBank/DDBJ databases">
        <title>Caerostris extrusa draft genome.</title>
        <authorList>
            <person name="Kono N."/>
            <person name="Arakawa K."/>
        </authorList>
    </citation>
    <scope>NUCLEOTIDE SEQUENCE [LARGE SCALE GENOMIC DNA]</scope>
</reference>
<dbReference type="AlphaFoldDB" id="A0AAV4Q227"/>
<protein>
    <submittedName>
        <fullName evidence="2">Uncharacterized protein</fullName>
    </submittedName>
</protein>